<name>A0A6M6JDF2_9PSEU</name>
<dbReference type="KEGG" id="pbro:HOP40_00560"/>
<evidence type="ECO:0000256" key="1">
    <source>
        <dbReference type="ARBA" id="ARBA00022729"/>
    </source>
</evidence>
<dbReference type="AlphaFoldDB" id="A0A6M6JDF2"/>
<dbReference type="PROSITE" id="PS51257">
    <property type="entry name" value="PROKAR_LIPOPROTEIN"/>
    <property type="match status" value="1"/>
</dbReference>
<dbReference type="Gene3D" id="3.40.190.10">
    <property type="entry name" value="Periplasmic binding protein-like II"/>
    <property type="match status" value="2"/>
</dbReference>
<sequence>MHPKARRSARPRRGHAVALALVLALLTACGSEGGGGASSGVDPAAAGDPRWQETVRAAEEEGTVVFYTSAVQGTIDRLEEAFEERYPAIDLQASRVPGVELGTALENERNAGGSGADIALHDMVPFHFRNLASFTPPTGPNTQRPEYQDEDVTLQGVSQMHHVVPYGLAYNTTLVPNPPTDFTALLDPALAGRIGLLDGAIPAASDLYGFLEQHYGGEDFLRRLADQRPQFFPTMAPTLQALTSGEIAMTDYSSVIAVQDLVDQGAPVAFVPTKPQWAIQFYTYVVGWAEHPNAAQVLYDFMASPEGQAVINENAISVLPDVPGTVGRIDDVQTMNVENVVDTDHVDTYNARWRQIFGR</sequence>
<accession>A0A6M6JDF2</accession>
<reference evidence="3 4" key="1">
    <citation type="submission" date="2020-05" db="EMBL/GenBank/DDBJ databases">
        <authorList>
            <person name="Mo P."/>
        </authorList>
    </citation>
    <scope>NUCLEOTIDE SEQUENCE [LARGE SCALE GENOMIC DNA]</scope>
    <source>
        <strain evidence="3 4">Gen01</strain>
    </source>
</reference>
<evidence type="ECO:0000313" key="3">
    <source>
        <dbReference type="EMBL" id="QJY44511.1"/>
    </source>
</evidence>
<keyword evidence="4" id="KW-1185">Reference proteome</keyword>
<protein>
    <submittedName>
        <fullName evidence="3">Extracellular solute-binding protein</fullName>
    </submittedName>
</protein>
<gene>
    <name evidence="3" type="ORF">HOP40_00560</name>
</gene>
<dbReference type="EMBL" id="CP053564">
    <property type="protein sequence ID" value="QJY44511.1"/>
    <property type="molecule type" value="Genomic_DNA"/>
</dbReference>
<dbReference type="Pfam" id="PF13343">
    <property type="entry name" value="SBP_bac_6"/>
    <property type="match status" value="1"/>
</dbReference>
<dbReference type="Proteomes" id="UP000505377">
    <property type="component" value="Chromosome"/>
</dbReference>
<feature type="signal peptide" evidence="2">
    <location>
        <begin position="1"/>
        <end position="30"/>
    </location>
</feature>
<dbReference type="RefSeq" id="WP_172153885.1">
    <property type="nucleotide sequence ID" value="NZ_CP053564.1"/>
</dbReference>
<proteinExistence type="predicted"/>
<feature type="chain" id="PRO_5026790427" evidence="2">
    <location>
        <begin position="31"/>
        <end position="359"/>
    </location>
</feature>
<evidence type="ECO:0000256" key="2">
    <source>
        <dbReference type="SAM" id="SignalP"/>
    </source>
</evidence>
<dbReference type="SUPFAM" id="SSF53850">
    <property type="entry name" value="Periplasmic binding protein-like II"/>
    <property type="match status" value="1"/>
</dbReference>
<organism evidence="3 4">
    <name type="scientific">Pseudonocardia broussonetiae</name>
    <dbReference type="NCBI Taxonomy" id="2736640"/>
    <lineage>
        <taxon>Bacteria</taxon>
        <taxon>Bacillati</taxon>
        <taxon>Actinomycetota</taxon>
        <taxon>Actinomycetes</taxon>
        <taxon>Pseudonocardiales</taxon>
        <taxon>Pseudonocardiaceae</taxon>
        <taxon>Pseudonocardia</taxon>
    </lineage>
</organism>
<keyword evidence="1 2" id="KW-0732">Signal</keyword>
<evidence type="ECO:0000313" key="4">
    <source>
        <dbReference type="Proteomes" id="UP000505377"/>
    </source>
</evidence>
<dbReference type="PANTHER" id="PTHR30006:SF2">
    <property type="entry name" value="ABC TRANSPORTER SUBSTRATE-BINDING PROTEIN"/>
    <property type="match status" value="1"/>
</dbReference>
<dbReference type="PANTHER" id="PTHR30006">
    <property type="entry name" value="THIAMINE-BINDING PERIPLASMIC PROTEIN-RELATED"/>
    <property type="match status" value="1"/>
</dbReference>